<keyword evidence="2" id="KW-1185">Reference proteome</keyword>
<proteinExistence type="predicted"/>
<comment type="caution">
    <text evidence="1">The sequence shown here is derived from an EMBL/GenBank/DDBJ whole genome shotgun (WGS) entry which is preliminary data.</text>
</comment>
<gene>
    <name evidence="1" type="ORF">WMY93_031271</name>
</gene>
<organism evidence="1 2">
    <name type="scientific">Mugilogobius chulae</name>
    <name type="common">yellowstripe goby</name>
    <dbReference type="NCBI Taxonomy" id="88201"/>
    <lineage>
        <taxon>Eukaryota</taxon>
        <taxon>Metazoa</taxon>
        <taxon>Chordata</taxon>
        <taxon>Craniata</taxon>
        <taxon>Vertebrata</taxon>
        <taxon>Euteleostomi</taxon>
        <taxon>Actinopterygii</taxon>
        <taxon>Neopterygii</taxon>
        <taxon>Teleostei</taxon>
        <taxon>Neoteleostei</taxon>
        <taxon>Acanthomorphata</taxon>
        <taxon>Gobiaria</taxon>
        <taxon>Gobiiformes</taxon>
        <taxon>Gobioidei</taxon>
        <taxon>Gobiidae</taxon>
        <taxon>Gobionellinae</taxon>
        <taxon>Mugilogobius</taxon>
    </lineage>
</organism>
<dbReference type="EMBL" id="JBBPFD010000625">
    <property type="protein sequence ID" value="KAK7878075.1"/>
    <property type="molecule type" value="Genomic_DNA"/>
</dbReference>
<name>A0AAW0MEG7_9GOBI</name>
<dbReference type="AlphaFoldDB" id="A0AAW0MEG7"/>
<evidence type="ECO:0000313" key="1">
    <source>
        <dbReference type="EMBL" id="KAK7878075.1"/>
    </source>
</evidence>
<reference evidence="2" key="1">
    <citation type="submission" date="2024-04" db="EMBL/GenBank/DDBJ databases">
        <title>Salinicola lusitanus LLJ914,a marine bacterium isolated from the Okinawa Trough.</title>
        <authorList>
            <person name="Li J."/>
        </authorList>
    </citation>
    <scope>NUCLEOTIDE SEQUENCE [LARGE SCALE GENOMIC DNA]</scope>
</reference>
<sequence>MNCVFLSLALCQTREGRITAAMCARFYSSVCTALLYRITSTFSSLSSSVWPEDCVARSGRGSAWVRIRTGTQTIYRVYRPLERCEVTL</sequence>
<protein>
    <recommendedName>
        <fullName evidence="3">Secreted protein</fullName>
    </recommendedName>
</protein>
<accession>A0AAW0MEG7</accession>
<feature type="non-terminal residue" evidence="1">
    <location>
        <position position="88"/>
    </location>
</feature>
<evidence type="ECO:0008006" key="3">
    <source>
        <dbReference type="Google" id="ProtNLM"/>
    </source>
</evidence>
<evidence type="ECO:0000313" key="2">
    <source>
        <dbReference type="Proteomes" id="UP001460270"/>
    </source>
</evidence>
<dbReference type="Proteomes" id="UP001460270">
    <property type="component" value="Unassembled WGS sequence"/>
</dbReference>